<sequence>MSPTESESKYKIGKLKRTASVIRNEKTGLSYITLMKRPEQKIYGCTRFNGHYREEKKLGQGTFGEVYKGVHLETQKQVAIKRILVNLEKDLFPITAQREITILRRLDHKNIIKLIEMIYDFPPSNNNGNSNNNSYNSKNQINLPKSFYMILPYMVADLSGVLHNPRISLKICDIKNMMLQLLEGMNYIHCMKYMHRDIKAANILIDHTGILKIADFGLSRVYYGSPPNLKYPGGAGSGAKYTSVVVTRWYRAPELVLGDKYYTTAVDMWGVGCVFAEFFEKKPILQGKTDVDQGHVIFKLVGTPTKDEWPLAKYLPGAELTRTNYPGTIKDRFGKYLSDAGLDFLKQLLRLDPYKRLTAMSAVNHKFFQEAPLPSSKLSLPCEESHEADIKRYKEELHQEMSQRAPTAPEGHITETENNNISKIQSTTPATKTNNILKDTTLPRGPGSKLTPSNQIPTDYKNSGPNPSPLAQSGNHLLTQPAETHHHRYNSNNPNRAHNNRPQPTNYYNKNYNKNSPYMNNYINNNYISGYNTGEMTNSNYNNASLVGNRERYGGQPGSRYSNKESTTHYNSTRYNSNNSGTNKTNDFNNAARKHNTTPQNMNSKRRNSIENTSVMNRNHRNPSKLTLGKHTIGDATRYNQNIRYDSPEFNQSHNPKSNTETLEFSTNVSKQHNNSSRYYSTSQDNSSRYHSHNESQVSGNSKASRYNTKSNDKPLVINTSSATNSVDLNSSNNHHTNHYNSTTAPSTKYTKRADGQVSSTNKLHRDRRSENSPRSAQNGVHDYDDQDNIRDNNLADFY</sequence>
<dbReference type="Pfam" id="PF00069">
    <property type="entry name" value="Pkinase"/>
    <property type="match status" value="1"/>
</dbReference>
<feature type="compositionally biased region" description="Polar residues" evidence="13">
    <location>
        <begin position="718"/>
        <end position="729"/>
    </location>
</feature>
<evidence type="ECO:0000256" key="4">
    <source>
        <dbReference type="ARBA" id="ARBA00012425"/>
    </source>
</evidence>
<evidence type="ECO:0000256" key="1">
    <source>
        <dbReference type="ARBA" id="ARBA00004123"/>
    </source>
</evidence>
<feature type="compositionally biased region" description="Basic and acidic residues" evidence="13">
    <location>
        <begin position="782"/>
        <end position="791"/>
    </location>
</feature>
<dbReference type="InterPro" id="IPR011009">
    <property type="entry name" value="Kinase-like_dom_sf"/>
</dbReference>
<dbReference type="HOGENOM" id="CLU_000288_167_1_1"/>
<protein>
    <recommendedName>
        <fullName evidence="11">Serine/threonine-protein kinase BUR1</fullName>
        <ecNumber evidence="4">2.7.11.22</ecNumber>
        <ecNumber evidence="3">2.7.11.23</ecNumber>
    </recommendedName>
</protein>
<dbReference type="KEGG" id="tbl:TBLA_0J00250"/>
<dbReference type="GO" id="GO:0004693">
    <property type="term" value="F:cyclin-dependent protein serine/threonine kinase activity"/>
    <property type="evidence" value="ECO:0007669"/>
    <property type="project" value="UniProtKB-EC"/>
</dbReference>
<evidence type="ECO:0000256" key="7">
    <source>
        <dbReference type="ARBA" id="ARBA00022741"/>
    </source>
</evidence>
<comment type="similarity">
    <text evidence="2">Belongs to the protein kinase superfamily. CMGC Ser/Thr protein kinase family. CDC2/CDKX subfamily.</text>
</comment>
<dbReference type="PROSITE" id="PS50011">
    <property type="entry name" value="PROTEIN_KINASE_DOM"/>
    <property type="match status" value="1"/>
</dbReference>
<dbReference type="STRING" id="1071380.I2H9H3"/>
<keyword evidence="16" id="KW-1185">Reference proteome</keyword>
<evidence type="ECO:0000256" key="3">
    <source>
        <dbReference type="ARBA" id="ARBA00012409"/>
    </source>
</evidence>
<keyword evidence="9 12" id="KW-0067">ATP-binding</keyword>
<feature type="binding site" evidence="12">
    <location>
        <position position="81"/>
    </location>
    <ligand>
        <name>ATP</name>
        <dbReference type="ChEBI" id="CHEBI:30616"/>
    </ligand>
</feature>
<dbReference type="InterPro" id="IPR017441">
    <property type="entry name" value="Protein_kinase_ATP_BS"/>
</dbReference>
<dbReference type="InterPro" id="IPR050108">
    <property type="entry name" value="CDK"/>
</dbReference>
<dbReference type="PROSITE" id="PS00107">
    <property type="entry name" value="PROTEIN_KINASE_ATP"/>
    <property type="match status" value="1"/>
</dbReference>
<evidence type="ECO:0000256" key="13">
    <source>
        <dbReference type="SAM" id="MobiDB-lite"/>
    </source>
</evidence>
<evidence type="ECO:0000259" key="14">
    <source>
        <dbReference type="PROSITE" id="PS50011"/>
    </source>
</evidence>
<dbReference type="EMBL" id="HE806325">
    <property type="protein sequence ID" value="CCH63025.1"/>
    <property type="molecule type" value="Genomic_DNA"/>
</dbReference>
<dbReference type="GeneID" id="14498238"/>
<dbReference type="OrthoDB" id="28397at2759"/>
<feature type="domain" description="Protein kinase" evidence="14">
    <location>
        <begin position="52"/>
        <end position="368"/>
    </location>
</feature>
<evidence type="ECO:0000256" key="8">
    <source>
        <dbReference type="ARBA" id="ARBA00022777"/>
    </source>
</evidence>
<evidence type="ECO:0000256" key="10">
    <source>
        <dbReference type="ARBA" id="ARBA00023242"/>
    </source>
</evidence>
<organism evidence="15 16">
    <name type="scientific">Henningerozyma blattae (strain ATCC 34711 / CBS 6284 / DSM 70876 / NBRC 10599 / NRRL Y-10934 / UCD 77-7)</name>
    <name type="common">Yeast</name>
    <name type="synonym">Tetrapisispora blattae</name>
    <dbReference type="NCBI Taxonomy" id="1071380"/>
    <lineage>
        <taxon>Eukaryota</taxon>
        <taxon>Fungi</taxon>
        <taxon>Dikarya</taxon>
        <taxon>Ascomycota</taxon>
        <taxon>Saccharomycotina</taxon>
        <taxon>Saccharomycetes</taxon>
        <taxon>Saccharomycetales</taxon>
        <taxon>Saccharomycetaceae</taxon>
        <taxon>Henningerozyma</taxon>
    </lineage>
</organism>
<feature type="region of interest" description="Disordered" evidence="13">
    <location>
        <begin position="399"/>
        <end position="513"/>
    </location>
</feature>
<feature type="compositionally biased region" description="Polar residues" evidence="13">
    <location>
        <begin position="450"/>
        <end position="482"/>
    </location>
</feature>
<dbReference type="GO" id="GO:0005634">
    <property type="term" value="C:nucleus"/>
    <property type="evidence" value="ECO:0007669"/>
    <property type="project" value="UniProtKB-SubCell"/>
</dbReference>
<evidence type="ECO:0000256" key="9">
    <source>
        <dbReference type="ARBA" id="ARBA00022840"/>
    </source>
</evidence>
<feature type="region of interest" description="Disordered" evidence="13">
    <location>
        <begin position="551"/>
        <end position="799"/>
    </location>
</feature>
<dbReference type="SUPFAM" id="SSF56112">
    <property type="entry name" value="Protein kinase-like (PK-like)"/>
    <property type="match status" value="1"/>
</dbReference>
<reference evidence="15 16" key="1">
    <citation type="journal article" date="2011" name="Proc. Natl. Acad. Sci. U.S.A.">
        <title>Evolutionary erosion of yeast sex chromosomes by mating-type switching accidents.</title>
        <authorList>
            <person name="Gordon J.L."/>
            <person name="Armisen D."/>
            <person name="Proux-Wera E."/>
            <person name="Oheigeartaigh S.S."/>
            <person name="Byrne K.P."/>
            <person name="Wolfe K.H."/>
        </authorList>
    </citation>
    <scope>NUCLEOTIDE SEQUENCE [LARGE SCALE GENOMIC DNA]</scope>
    <source>
        <strain evidence="16">ATCC 34711 / CBS 6284 / DSM 70876 / NBRC 10599 / NRRL Y-10934 / UCD 77-7</strain>
    </source>
</reference>
<evidence type="ECO:0000256" key="6">
    <source>
        <dbReference type="ARBA" id="ARBA00022679"/>
    </source>
</evidence>
<proteinExistence type="inferred from homology"/>
<keyword evidence="7 12" id="KW-0547">Nucleotide-binding</keyword>
<feature type="compositionally biased region" description="Polar residues" evidence="13">
    <location>
        <begin position="416"/>
        <end position="438"/>
    </location>
</feature>
<dbReference type="GO" id="GO:0032968">
    <property type="term" value="P:positive regulation of transcription elongation by RNA polymerase II"/>
    <property type="evidence" value="ECO:0007669"/>
    <property type="project" value="EnsemblFungi"/>
</dbReference>
<keyword evidence="10" id="KW-0539">Nucleus</keyword>
<dbReference type="PANTHER" id="PTHR24056:SF233">
    <property type="entry name" value="CYCLIN-DEPENDENT KINASE 9"/>
    <property type="match status" value="1"/>
</dbReference>
<gene>
    <name evidence="15" type="primary">TBLA0J00250</name>
    <name evidence="15" type="ORF">TBLA_0J00250</name>
</gene>
<dbReference type="GO" id="GO:0005524">
    <property type="term" value="F:ATP binding"/>
    <property type="evidence" value="ECO:0007669"/>
    <property type="project" value="UniProtKB-UniRule"/>
</dbReference>
<dbReference type="InParanoid" id="I2H9H3"/>
<dbReference type="eggNOG" id="KOG0600">
    <property type="taxonomic scope" value="Eukaryota"/>
</dbReference>
<evidence type="ECO:0000256" key="2">
    <source>
        <dbReference type="ARBA" id="ARBA00006485"/>
    </source>
</evidence>
<evidence type="ECO:0000256" key="11">
    <source>
        <dbReference type="ARBA" id="ARBA00041018"/>
    </source>
</evidence>
<dbReference type="Proteomes" id="UP000002866">
    <property type="component" value="Chromosome 10"/>
</dbReference>
<keyword evidence="5" id="KW-0723">Serine/threonine-protein kinase</keyword>
<evidence type="ECO:0000313" key="15">
    <source>
        <dbReference type="EMBL" id="CCH63025.1"/>
    </source>
</evidence>
<keyword evidence="6" id="KW-0808">Transferase</keyword>
<feature type="compositionally biased region" description="Low complexity" evidence="13">
    <location>
        <begin position="730"/>
        <end position="744"/>
    </location>
</feature>
<dbReference type="PROSITE" id="PS00108">
    <property type="entry name" value="PROTEIN_KINASE_ST"/>
    <property type="match status" value="1"/>
</dbReference>
<dbReference type="PANTHER" id="PTHR24056">
    <property type="entry name" value="CELL DIVISION PROTEIN KINASE"/>
    <property type="match status" value="1"/>
</dbReference>
<feature type="compositionally biased region" description="Low complexity" evidence="13">
    <location>
        <begin position="490"/>
        <end position="513"/>
    </location>
</feature>
<dbReference type="EC" id="2.7.11.23" evidence="3"/>
<dbReference type="GO" id="GO:0008353">
    <property type="term" value="F:RNA polymerase II CTD heptapeptide repeat kinase activity"/>
    <property type="evidence" value="ECO:0007669"/>
    <property type="project" value="UniProtKB-EC"/>
</dbReference>
<dbReference type="InterPro" id="IPR000719">
    <property type="entry name" value="Prot_kinase_dom"/>
</dbReference>
<dbReference type="InterPro" id="IPR008271">
    <property type="entry name" value="Ser/Thr_kinase_AS"/>
</dbReference>
<feature type="compositionally biased region" description="Polar residues" evidence="13">
    <location>
        <begin position="638"/>
        <end position="710"/>
    </location>
</feature>
<dbReference type="FunCoup" id="I2H9H3">
    <property type="interactions" value="316"/>
</dbReference>
<dbReference type="AlphaFoldDB" id="I2H9H3"/>
<evidence type="ECO:0000313" key="16">
    <source>
        <dbReference type="Proteomes" id="UP000002866"/>
    </source>
</evidence>
<dbReference type="FunFam" id="1.10.510.10:FF:000624">
    <property type="entry name" value="Mitogen-activated protein kinase"/>
    <property type="match status" value="1"/>
</dbReference>
<dbReference type="Gene3D" id="3.30.200.20">
    <property type="entry name" value="Phosphorylase Kinase, domain 1"/>
    <property type="match status" value="1"/>
</dbReference>
<evidence type="ECO:0000256" key="12">
    <source>
        <dbReference type="PROSITE-ProRule" id="PRU10141"/>
    </source>
</evidence>
<accession>I2H9H3</accession>
<dbReference type="SMART" id="SM00220">
    <property type="entry name" value="S_TKc"/>
    <property type="match status" value="1"/>
</dbReference>
<dbReference type="EC" id="2.7.11.22" evidence="4"/>
<dbReference type="GO" id="GO:0000307">
    <property type="term" value="C:cyclin-dependent protein kinase holoenzyme complex"/>
    <property type="evidence" value="ECO:0007669"/>
    <property type="project" value="EnsemblFungi"/>
</dbReference>
<dbReference type="GO" id="GO:0006368">
    <property type="term" value="P:transcription elongation by RNA polymerase II"/>
    <property type="evidence" value="ECO:0007669"/>
    <property type="project" value="EnsemblFungi"/>
</dbReference>
<evidence type="ECO:0000256" key="5">
    <source>
        <dbReference type="ARBA" id="ARBA00022527"/>
    </source>
</evidence>
<keyword evidence="8" id="KW-0418">Kinase</keyword>
<comment type="subcellular location">
    <subcellularLocation>
        <location evidence="1">Nucleus</location>
    </subcellularLocation>
</comment>
<name>I2H9H3_HENB6</name>
<dbReference type="RefSeq" id="XP_004182544.1">
    <property type="nucleotide sequence ID" value="XM_004182496.1"/>
</dbReference>
<dbReference type="Gene3D" id="1.10.510.10">
    <property type="entry name" value="Transferase(Phosphotransferase) domain 1"/>
    <property type="match status" value="1"/>
</dbReference>
<dbReference type="OMA" id="NKESTTH"/>
<feature type="compositionally biased region" description="Polar residues" evidence="13">
    <location>
        <begin position="568"/>
        <end position="589"/>
    </location>
</feature>